<gene>
    <name evidence="1" type="ORF">PoB_001165300</name>
</gene>
<sequence length="91" mass="10256">MIKGFVADWVGCVYDSVSKSILVSPDDFRVYPPTRSYLGNRSFTIRTSDRPLSGYIRLGNKAVLTKMPIVSSIMLNTYVVLQTKMDRFLTG</sequence>
<name>A0AAV3YSA0_9GAST</name>
<protein>
    <submittedName>
        <fullName evidence="1">Uncharacterized protein</fullName>
    </submittedName>
</protein>
<dbReference type="EMBL" id="BLXT01001370">
    <property type="protein sequence ID" value="GFN85147.1"/>
    <property type="molecule type" value="Genomic_DNA"/>
</dbReference>
<evidence type="ECO:0000313" key="2">
    <source>
        <dbReference type="Proteomes" id="UP000735302"/>
    </source>
</evidence>
<accession>A0AAV3YSA0</accession>
<dbReference type="AlphaFoldDB" id="A0AAV3YSA0"/>
<reference evidence="1 2" key="1">
    <citation type="journal article" date="2021" name="Elife">
        <title>Chloroplast acquisition without the gene transfer in kleptoplastic sea slugs, Plakobranchus ocellatus.</title>
        <authorList>
            <person name="Maeda T."/>
            <person name="Takahashi S."/>
            <person name="Yoshida T."/>
            <person name="Shimamura S."/>
            <person name="Takaki Y."/>
            <person name="Nagai Y."/>
            <person name="Toyoda A."/>
            <person name="Suzuki Y."/>
            <person name="Arimoto A."/>
            <person name="Ishii H."/>
            <person name="Satoh N."/>
            <person name="Nishiyama T."/>
            <person name="Hasebe M."/>
            <person name="Maruyama T."/>
            <person name="Minagawa J."/>
            <person name="Obokata J."/>
            <person name="Shigenobu S."/>
        </authorList>
    </citation>
    <scope>NUCLEOTIDE SEQUENCE [LARGE SCALE GENOMIC DNA]</scope>
</reference>
<proteinExistence type="predicted"/>
<keyword evidence="2" id="KW-1185">Reference proteome</keyword>
<comment type="caution">
    <text evidence="1">The sequence shown here is derived from an EMBL/GenBank/DDBJ whole genome shotgun (WGS) entry which is preliminary data.</text>
</comment>
<dbReference type="Proteomes" id="UP000735302">
    <property type="component" value="Unassembled WGS sequence"/>
</dbReference>
<organism evidence="1 2">
    <name type="scientific">Plakobranchus ocellatus</name>
    <dbReference type="NCBI Taxonomy" id="259542"/>
    <lineage>
        <taxon>Eukaryota</taxon>
        <taxon>Metazoa</taxon>
        <taxon>Spiralia</taxon>
        <taxon>Lophotrochozoa</taxon>
        <taxon>Mollusca</taxon>
        <taxon>Gastropoda</taxon>
        <taxon>Heterobranchia</taxon>
        <taxon>Euthyneura</taxon>
        <taxon>Panpulmonata</taxon>
        <taxon>Sacoglossa</taxon>
        <taxon>Placobranchoidea</taxon>
        <taxon>Plakobranchidae</taxon>
        <taxon>Plakobranchus</taxon>
    </lineage>
</organism>
<evidence type="ECO:0000313" key="1">
    <source>
        <dbReference type="EMBL" id="GFN85147.1"/>
    </source>
</evidence>